<evidence type="ECO:0000259" key="2">
    <source>
        <dbReference type="PROSITE" id="PS50837"/>
    </source>
</evidence>
<dbReference type="Proteomes" id="UP000565441">
    <property type="component" value="Unassembled WGS sequence"/>
</dbReference>
<dbReference type="Gene3D" id="3.40.50.300">
    <property type="entry name" value="P-loop containing nucleotide triphosphate hydrolases"/>
    <property type="match status" value="2"/>
</dbReference>
<sequence>MQKFEDSQQNSQDLDELVSSVDKLNDILSLFEATSATGRVLTGELGDRLYQLSGELEAIKRHIQVIQKHCRFRRMIQGPRDAQTITRSFRSLQSSINEILVGSALKAEVRLADLWALEHLDKLPRAKDARHDYVDRPLCSEGTREGVLRQIMTWIKSENGHQIYWLNGGAGTGKTTIALTVANMLSKDSTIFSASFFCSRESEGRSDARLIFPTFAYHFARCDVELRNRIVHVLIDLPDIGHALPRDQLPKLLVEPLRSVYTGTQRPIVLILDALDECAGGRAPETILTALALEIQSVPFLKVFVSSRPTASTNDAFADETLRQRREVFVLHDVEEDVVDADIRDYMVERLSKKAALRRLSTFPWPPGESIKKLASMAGGLFIFASTVCEFIEARGDLDFRLKEITERPTSEWTGIDGLYKEILEYAISEFPDQTTLQHCRSIIGTIILLQDPLSSYDLGQILHLPPKHIQGILGDLQSVLSVPDDIHEAIRTLHASFPDFITTSSRCLAAMYVEPTPQHHMITLRLLEIMRDGLKRNMAYFIRFKLNKADHFPGCLRYACRYWVDHLSRTDVRNANDLVQALICFVSTNMAYCFEVLDSISGPLEVLCESVIDKAETWLTGMSGTPQELTHSLSHARALLKVDAPEQNLFSLFGILPDTRYARRDYGRLCSEGTRNEVLESILQWTNDESATQLYWLNGAAGTGKTTVAMTIADLVAMDRSKLTATFFCSRYSRYRRHVQHLFITLSISLAAQDAQFREQLMKAVKRNSRIIQALPKDQLQILIVEPLRLAGLLGKPIIFVIDALDECRPLEEDAPDKVLGAFAEHLHKVPSLKVLISTRPSLSLSKALNTTSWISPLTRFNLHDVERSLVDKDIRRYLFEVLCANAGIVERLSPAWPPDDILDSLVEKAGGFFLYASFIGQRFTLVGAQKLKDMATYAGSEYEGDLGLNLFYGRMLKHIVKGDNAKAEQIRSILGILTHLYQPIAVEDFQELVDIPEKDLRLQLLELQPIVIISDKNLMRPLHESVRHWLTEQRRALPALFVEGPDMHQAILSRLIACMMLGLDRSSRISRLAKGGSKVVLKKPGAGLLDYACHYWVKHLMKTSTTRCLQKELEDFLETKLIFWIERLDSSGELMVAAAALENARVWYHVSQPRHESVKAFADAQQLLIERSMMGTLV</sequence>
<evidence type="ECO:0000313" key="4">
    <source>
        <dbReference type="Proteomes" id="UP000565441"/>
    </source>
</evidence>
<dbReference type="InterPro" id="IPR027417">
    <property type="entry name" value="P-loop_NTPase"/>
</dbReference>
<comment type="caution">
    <text evidence="3">The sequence shown here is derived from an EMBL/GenBank/DDBJ whole genome shotgun (WGS) entry which is preliminary data.</text>
</comment>
<reference evidence="3 4" key="1">
    <citation type="journal article" date="2020" name="ISME J.">
        <title>Uncovering the hidden diversity of litter-decomposition mechanisms in mushroom-forming fungi.</title>
        <authorList>
            <person name="Floudas D."/>
            <person name="Bentzer J."/>
            <person name="Ahren D."/>
            <person name="Johansson T."/>
            <person name="Persson P."/>
            <person name="Tunlid A."/>
        </authorList>
    </citation>
    <scope>NUCLEOTIDE SEQUENCE [LARGE SCALE GENOMIC DNA]</scope>
    <source>
        <strain evidence="3 4">CBS 661.87</strain>
    </source>
</reference>
<dbReference type="InterPro" id="IPR007111">
    <property type="entry name" value="NACHT_NTPase"/>
</dbReference>
<proteinExistence type="predicted"/>
<feature type="domain" description="NACHT" evidence="2">
    <location>
        <begin position="162"/>
        <end position="311"/>
    </location>
</feature>
<dbReference type="PROSITE" id="PS50837">
    <property type="entry name" value="NACHT"/>
    <property type="match status" value="2"/>
</dbReference>
<feature type="domain" description="NACHT" evidence="2">
    <location>
        <begin position="694"/>
        <end position="843"/>
    </location>
</feature>
<evidence type="ECO:0000256" key="1">
    <source>
        <dbReference type="ARBA" id="ARBA00022737"/>
    </source>
</evidence>
<protein>
    <recommendedName>
        <fullName evidence="2">NACHT domain-containing protein</fullName>
    </recommendedName>
</protein>
<name>A0A8H5M0N4_9AGAR</name>
<dbReference type="SUPFAM" id="SSF52540">
    <property type="entry name" value="P-loop containing nucleoside triphosphate hydrolases"/>
    <property type="match status" value="2"/>
</dbReference>
<dbReference type="InterPro" id="IPR056884">
    <property type="entry name" value="NPHP3-like_N"/>
</dbReference>
<accession>A0A8H5M0N4</accession>
<dbReference type="AlphaFoldDB" id="A0A8H5M0N4"/>
<keyword evidence="1" id="KW-0677">Repeat</keyword>
<keyword evidence="4" id="KW-1185">Reference proteome</keyword>
<organism evidence="3 4">
    <name type="scientific">Tricholomella constricta</name>
    <dbReference type="NCBI Taxonomy" id="117010"/>
    <lineage>
        <taxon>Eukaryota</taxon>
        <taxon>Fungi</taxon>
        <taxon>Dikarya</taxon>
        <taxon>Basidiomycota</taxon>
        <taxon>Agaricomycotina</taxon>
        <taxon>Agaricomycetes</taxon>
        <taxon>Agaricomycetidae</taxon>
        <taxon>Agaricales</taxon>
        <taxon>Tricholomatineae</taxon>
        <taxon>Lyophyllaceae</taxon>
        <taxon>Tricholomella</taxon>
    </lineage>
</organism>
<evidence type="ECO:0000313" key="3">
    <source>
        <dbReference type="EMBL" id="KAF5376955.1"/>
    </source>
</evidence>
<dbReference type="OrthoDB" id="3027122at2759"/>
<gene>
    <name evidence="3" type="ORF">D9615_007256</name>
</gene>
<dbReference type="PANTHER" id="PTHR10039">
    <property type="entry name" value="AMELOGENIN"/>
    <property type="match status" value="1"/>
</dbReference>
<dbReference type="Pfam" id="PF24883">
    <property type="entry name" value="NPHP3_N"/>
    <property type="match status" value="2"/>
</dbReference>
<dbReference type="EMBL" id="JAACJP010000026">
    <property type="protein sequence ID" value="KAF5376955.1"/>
    <property type="molecule type" value="Genomic_DNA"/>
</dbReference>